<evidence type="ECO:0000313" key="2">
    <source>
        <dbReference type="Proteomes" id="UP001201629"/>
    </source>
</evidence>
<dbReference type="Proteomes" id="UP001201629">
    <property type="component" value="Unassembled WGS sequence"/>
</dbReference>
<dbReference type="Gene3D" id="3.40.50.1820">
    <property type="entry name" value="alpha/beta hydrolase"/>
    <property type="match status" value="1"/>
</dbReference>
<gene>
    <name evidence="1" type="ORF">NIE79_002228</name>
</gene>
<accession>A0ABS9N299</accession>
<proteinExistence type="predicted"/>
<organism evidence="1 2">
    <name type="scientific">Micromonospora trifolii</name>
    <dbReference type="NCBI Taxonomy" id="2911208"/>
    <lineage>
        <taxon>Bacteria</taxon>
        <taxon>Bacillati</taxon>
        <taxon>Actinomycetota</taxon>
        <taxon>Actinomycetes</taxon>
        <taxon>Micromonosporales</taxon>
        <taxon>Micromonosporaceae</taxon>
        <taxon>Micromonospora</taxon>
    </lineage>
</organism>
<name>A0ABS9N299_9ACTN</name>
<comment type="caution">
    <text evidence="1">The sequence shown here is derived from an EMBL/GenBank/DDBJ whole genome shotgun (WGS) entry which is preliminary data.</text>
</comment>
<dbReference type="InterPro" id="IPR029058">
    <property type="entry name" value="AB_hydrolase_fold"/>
</dbReference>
<keyword evidence="2" id="KW-1185">Reference proteome</keyword>
<sequence>MLRVVGVHGIFNFDRKRSVSLAAANLTAIWSAALTSSMAHVPMAVQVAYYADCITGDTPQGGNADNLPFGAQHELAEWVLALGAPHEVAEGVATVPVRQIISWISRRYGLAYETVDRFVDRFLREVPAYLDGPGRQNAQDRLATVLAEHRPHVLVAHSLGSVVAFETLCANPELDVDLLITLGSPLGLPNVVFHKIRPPLVRRPPQVRRWVNIADIGDFVAAPPRLGDVFDVDAHHEVNLGLFEFHRASRYLAAAVTAEEIGRLA</sequence>
<reference evidence="1 2" key="1">
    <citation type="submission" date="2022-01" db="EMBL/GenBank/DDBJ databases">
        <authorList>
            <person name="Riesco R."/>
            <person name="Trujillo M.E."/>
        </authorList>
    </citation>
    <scope>NUCLEOTIDE SEQUENCE [LARGE SCALE GENOMIC DNA]</scope>
    <source>
        <strain evidence="1 2">NIE79</strain>
    </source>
</reference>
<protein>
    <recommendedName>
        <fullName evidence="3">Serine peptidase</fullName>
    </recommendedName>
</protein>
<dbReference type="SUPFAM" id="SSF53474">
    <property type="entry name" value="alpha/beta-Hydrolases"/>
    <property type="match status" value="1"/>
</dbReference>
<evidence type="ECO:0000313" key="1">
    <source>
        <dbReference type="EMBL" id="MCG5444084.1"/>
    </source>
</evidence>
<dbReference type="RefSeq" id="WP_238679239.1">
    <property type="nucleotide sequence ID" value="NZ_JAKKFD010000022.1"/>
</dbReference>
<evidence type="ECO:0008006" key="3">
    <source>
        <dbReference type="Google" id="ProtNLM"/>
    </source>
</evidence>
<dbReference type="EMBL" id="JAKKFD010000022">
    <property type="protein sequence ID" value="MCG5444084.1"/>
    <property type="molecule type" value="Genomic_DNA"/>
</dbReference>